<keyword evidence="3" id="KW-0378">Hydrolase</keyword>
<dbReference type="EC" id="3.4.22.49" evidence="2"/>
<organism evidence="7 8">
    <name type="scientific">Saitozyma podzolica</name>
    <dbReference type="NCBI Taxonomy" id="1890683"/>
    <lineage>
        <taxon>Eukaryota</taxon>
        <taxon>Fungi</taxon>
        <taxon>Dikarya</taxon>
        <taxon>Basidiomycota</taxon>
        <taxon>Agaricomycotina</taxon>
        <taxon>Tremellomycetes</taxon>
        <taxon>Tremellales</taxon>
        <taxon>Trimorphomycetaceae</taxon>
        <taxon>Saitozyma</taxon>
    </lineage>
</organism>
<evidence type="ECO:0000259" key="6">
    <source>
        <dbReference type="PROSITE" id="PS51700"/>
    </source>
</evidence>
<dbReference type="Pfam" id="PF03568">
    <property type="entry name" value="Separin_C"/>
    <property type="match status" value="1"/>
</dbReference>
<reference evidence="7 8" key="1">
    <citation type="submission" date="2018-11" db="EMBL/GenBank/DDBJ databases">
        <title>Genome sequence of Saitozyma podzolica DSM 27192.</title>
        <authorList>
            <person name="Aliyu H."/>
            <person name="Gorte O."/>
            <person name="Ochsenreither K."/>
        </authorList>
    </citation>
    <scope>NUCLEOTIDE SEQUENCE [LARGE SCALE GENOMIC DNA]</scope>
    <source>
        <strain evidence="7 8">DSM 27192</strain>
    </source>
</reference>
<comment type="caution">
    <text evidence="7">The sequence shown here is derived from an EMBL/GenBank/DDBJ whole genome shotgun (WGS) entry which is preliminary data.</text>
</comment>
<dbReference type="EMBL" id="RSCD01000001">
    <property type="protein sequence ID" value="RSH95600.1"/>
    <property type="molecule type" value="Genomic_DNA"/>
</dbReference>
<keyword evidence="8" id="KW-1185">Reference proteome</keyword>
<dbReference type="GO" id="GO:0004197">
    <property type="term" value="F:cysteine-type endopeptidase activity"/>
    <property type="evidence" value="ECO:0007669"/>
    <property type="project" value="InterPro"/>
</dbReference>
<name>A0A427YWT8_9TREE</name>
<evidence type="ECO:0000256" key="1">
    <source>
        <dbReference type="ARBA" id="ARBA00000451"/>
    </source>
</evidence>
<dbReference type="PANTHER" id="PTHR12792:SF0">
    <property type="entry name" value="SEPARIN"/>
    <property type="match status" value="1"/>
</dbReference>
<dbReference type="GO" id="GO:0044732">
    <property type="term" value="C:mitotic spindle pole body"/>
    <property type="evidence" value="ECO:0007669"/>
    <property type="project" value="TreeGrafter"/>
</dbReference>
<gene>
    <name evidence="7" type="ORF">EHS25_000692</name>
</gene>
<comment type="catalytic activity">
    <reaction evidence="1">
        <text>All bonds known to be hydrolyzed by this endopeptidase have arginine in P1 and an acidic residue in P4. P6 is often occupied by an acidic residue or by a hydroxy-amino-acid residue, the phosphorylation of which enhances cleavage.</text>
        <dbReference type="EC" id="3.4.22.49"/>
    </reaction>
</comment>
<dbReference type="InterPro" id="IPR030397">
    <property type="entry name" value="SEPARIN_core_dom"/>
</dbReference>
<evidence type="ECO:0000256" key="5">
    <source>
        <dbReference type="SAM" id="MobiDB-lite"/>
    </source>
</evidence>
<accession>A0A427YWT8</accession>
<dbReference type="STRING" id="1890683.A0A427YWT8"/>
<evidence type="ECO:0000313" key="8">
    <source>
        <dbReference type="Proteomes" id="UP000279259"/>
    </source>
</evidence>
<evidence type="ECO:0000256" key="3">
    <source>
        <dbReference type="ARBA" id="ARBA00022801"/>
    </source>
</evidence>
<dbReference type="GO" id="GO:0005737">
    <property type="term" value="C:cytoplasm"/>
    <property type="evidence" value="ECO:0007669"/>
    <property type="project" value="TreeGrafter"/>
</dbReference>
<dbReference type="GO" id="GO:0072686">
    <property type="term" value="C:mitotic spindle"/>
    <property type="evidence" value="ECO:0007669"/>
    <property type="project" value="TreeGrafter"/>
</dbReference>
<feature type="compositionally biased region" description="Low complexity" evidence="5">
    <location>
        <begin position="300"/>
        <end position="314"/>
    </location>
</feature>
<dbReference type="InterPro" id="IPR005314">
    <property type="entry name" value="Peptidase_C50"/>
</dbReference>
<dbReference type="PROSITE" id="PS51700">
    <property type="entry name" value="SEPARIN"/>
    <property type="match status" value="1"/>
</dbReference>
<sequence>MFISRHQRNHQPLVFCLPLDRQGRREGEDEADLFTFDTAAHEMEDIIRSSNDSARNAKNVETREQKAAWWEERYGLDKRMEEMLLNMEFVWLGPFKTILSPRGKLDEPTLASFRERLERIFIAALGGAGTDIKKCSTVKLAKPLIECFATLSSKCKDEEVEDLVYFVLDIYQFHGIPVALAELDIDQVGIDVKSALAELEGSRPDTRSTNDEHLFLVLDKNVQSFPWESIPILRGRAVSRIPSLPFLLDQVALVEELQASAMAAAPPLMLGAAPKSQLAGSTPAQESRSTKDSGPPAMLAAGTSASASPANPASSTFSDVRLSLDSRKVFYILNPSGDLSRTQTHFEPWLASMIAKAGWKGISGRPPTELELTSVLREYDLVLYFGHGGAEQYIRSHKVRHLARCATTMLWGCSSGHLKDQGDLDRTGTAWNYMMAGCPSLVANLWDVTDRDIDRLSEAVFHKLHLDASRVPDAKAKTLGVMPLSELSTVQAVNGSREDCKLKYLTGAAPVVYGLPVYLH</sequence>
<keyword evidence="4" id="KW-0159">Chromosome partition</keyword>
<feature type="compositionally biased region" description="Polar residues" evidence="5">
    <location>
        <begin position="278"/>
        <end position="287"/>
    </location>
</feature>
<dbReference type="GO" id="GO:0006508">
    <property type="term" value="P:proteolysis"/>
    <property type="evidence" value="ECO:0007669"/>
    <property type="project" value="InterPro"/>
</dbReference>
<evidence type="ECO:0000313" key="7">
    <source>
        <dbReference type="EMBL" id="RSH95600.1"/>
    </source>
</evidence>
<evidence type="ECO:0000256" key="4">
    <source>
        <dbReference type="ARBA" id="ARBA00022829"/>
    </source>
</evidence>
<dbReference type="GO" id="GO:0005634">
    <property type="term" value="C:nucleus"/>
    <property type="evidence" value="ECO:0007669"/>
    <property type="project" value="InterPro"/>
</dbReference>
<dbReference type="AlphaFoldDB" id="A0A427YWT8"/>
<dbReference type="Proteomes" id="UP000279259">
    <property type="component" value="Unassembled WGS sequence"/>
</dbReference>
<dbReference type="OrthoDB" id="10255632at2759"/>
<feature type="domain" description="Peptidase C50" evidence="6">
    <location>
        <begin position="326"/>
        <end position="424"/>
    </location>
</feature>
<dbReference type="GO" id="GO:0051307">
    <property type="term" value="P:meiotic chromosome separation"/>
    <property type="evidence" value="ECO:0007669"/>
    <property type="project" value="TreeGrafter"/>
</dbReference>
<proteinExistence type="predicted"/>
<protein>
    <recommendedName>
        <fullName evidence="2">separase</fullName>
        <ecNumber evidence="2">3.4.22.49</ecNumber>
    </recommendedName>
</protein>
<evidence type="ECO:0000256" key="2">
    <source>
        <dbReference type="ARBA" id="ARBA00012489"/>
    </source>
</evidence>
<feature type="region of interest" description="Disordered" evidence="5">
    <location>
        <begin position="274"/>
        <end position="314"/>
    </location>
</feature>
<dbReference type="PANTHER" id="PTHR12792">
    <property type="entry name" value="EXTRA SPINDLE POLES 1-RELATED"/>
    <property type="match status" value="1"/>
</dbReference>